<sequence length="70" mass="8073">MTSAETLLELVVHTVYIFTKITNWVPERFACTVACAFFTLFYLVTYPWPFLSHKLKPDSLLEVLSNDSLT</sequence>
<dbReference type="EMBL" id="AZBU02000007">
    <property type="protein sequence ID" value="TKR69376.1"/>
    <property type="molecule type" value="Genomic_DNA"/>
</dbReference>
<gene>
    <name evidence="2" type="ORF">L596_021547</name>
</gene>
<evidence type="ECO:0000256" key="1">
    <source>
        <dbReference type="SAM" id="Phobius"/>
    </source>
</evidence>
<keyword evidence="1" id="KW-1133">Transmembrane helix</keyword>
<proteinExistence type="predicted"/>
<feature type="transmembrane region" description="Helical" evidence="1">
    <location>
        <begin position="29"/>
        <end position="48"/>
    </location>
</feature>
<dbReference type="Proteomes" id="UP000298663">
    <property type="component" value="Unassembled WGS sequence"/>
</dbReference>
<dbReference type="OrthoDB" id="370281at2759"/>
<keyword evidence="1" id="KW-0812">Transmembrane</keyword>
<keyword evidence="3" id="KW-1185">Reference proteome</keyword>
<organism evidence="2 3">
    <name type="scientific">Steinernema carpocapsae</name>
    <name type="common">Entomopathogenic nematode</name>
    <dbReference type="NCBI Taxonomy" id="34508"/>
    <lineage>
        <taxon>Eukaryota</taxon>
        <taxon>Metazoa</taxon>
        <taxon>Ecdysozoa</taxon>
        <taxon>Nematoda</taxon>
        <taxon>Chromadorea</taxon>
        <taxon>Rhabditida</taxon>
        <taxon>Tylenchina</taxon>
        <taxon>Panagrolaimomorpha</taxon>
        <taxon>Strongyloidoidea</taxon>
        <taxon>Steinernematidae</taxon>
        <taxon>Steinernema</taxon>
    </lineage>
</organism>
<accession>A0A4U5MJ33</accession>
<comment type="caution">
    <text evidence="2">The sequence shown here is derived from an EMBL/GenBank/DDBJ whole genome shotgun (WGS) entry which is preliminary data.</text>
</comment>
<reference evidence="2 3" key="1">
    <citation type="journal article" date="2015" name="Genome Biol.">
        <title>Comparative genomics of Steinernema reveals deeply conserved gene regulatory networks.</title>
        <authorList>
            <person name="Dillman A.R."/>
            <person name="Macchietto M."/>
            <person name="Porter C.F."/>
            <person name="Rogers A."/>
            <person name="Williams B."/>
            <person name="Antoshechkin I."/>
            <person name="Lee M.M."/>
            <person name="Goodwin Z."/>
            <person name="Lu X."/>
            <person name="Lewis E.E."/>
            <person name="Goodrich-Blair H."/>
            <person name="Stock S.P."/>
            <person name="Adams B.J."/>
            <person name="Sternberg P.W."/>
            <person name="Mortazavi A."/>
        </authorList>
    </citation>
    <scope>NUCLEOTIDE SEQUENCE [LARGE SCALE GENOMIC DNA]</scope>
    <source>
        <strain evidence="2 3">ALL</strain>
    </source>
</reference>
<protein>
    <submittedName>
        <fullName evidence="2">Uncharacterized protein</fullName>
    </submittedName>
</protein>
<evidence type="ECO:0000313" key="3">
    <source>
        <dbReference type="Proteomes" id="UP000298663"/>
    </source>
</evidence>
<reference evidence="2 3" key="2">
    <citation type="journal article" date="2019" name="G3 (Bethesda)">
        <title>Hybrid Assembly of the Genome of the Entomopathogenic Nematode Steinernema carpocapsae Identifies the X-Chromosome.</title>
        <authorList>
            <person name="Serra L."/>
            <person name="Macchietto M."/>
            <person name="Macias-Munoz A."/>
            <person name="McGill C.J."/>
            <person name="Rodriguez I.M."/>
            <person name="Rodriguez B."/>
            <person name="Murad R."/>
            <person name="Mortazavi A."/>
        </authorList>
    </citation>
    <scope>NUCLEOTIDE SEQUENCE [LARGE SCALE GENOMIC DNA]</scope>
    <source>
        <strain evidence="2 3">ALL</strain>
    </source>
</reference>
<dbReference type="AlphaFoldDB" id="A0A4U5MJ33"/>
<name>A0A4U5MJ33_STECR</name>
<evidence type="ECO:0000313" key="2">
    <source>
        <dbReference type="EMBL" id="TKR69376.1"/>
    </source>
</evidence>
<keyword evidence="1" id="KW-0472">Membrane</keyword>